<feature type="region of interest" description="Disordered" evidence="1">
    <location>
        <begin position="260"/>
        <end position="284"/>
    </location>
</feature>
<feature type="compositionally biased region" description="Low complexity" evidence="1">
    <location>
        <begin position="108"/>
        <end position="126"/>
    </location>
</feature>
<accession>A0A835Y4A4</accession>
<feature type="compositionally biased region" description="Low complexity" evidence="1">
    <location>
        <begin position="263"/>
        <end position="277"/>
    </location>
</feature>
<evidence type="ECO:0000313" key="2">
    <source>
        <dbReference type="EMBL" id="KAG2495825.1"/>
    </source>
</evidence>
<dbReference type="OrthoDB" id="562644at2759"/>
<organism evidence="2 3">
    <name type="scientific">Edaphochlamys debaryana</name>
    <dbReference type="NCBI Taxonomy" id="47281"/>
    <lineage>
        <taxon>Eukaryota</taxon>
        <taxon>Viridiplantae</taxon>
        <taxon>Chlorophyta</taxon>
        <taxon>core chlorophytes</taxon>
        <taxon>Chlorophyceae</taxon>
        <taxon>CS clade</taxon>
        <taxon>Chlamydomonadales</taxon>
        <taxon>Chlamydomonadales incertae sedis</taxon>
        <taxon>Edaphochlamys</taxon>
    </lineage>
</organism>
<keyword evidence="3" id="KW-1185">Reference proteome</keyword>
<name>A0A835Y4A4_9CHLO</name>
<evidence type="ECO:0000256" key="1">
    <source>
        <dbReference type="SAM" id="MobiDB-lite"/>
    </source>
</evidence>
<dbReference type="Proteomes" id="UP000612055">
    <property type="component" value="Unassembled WGS sequence"/>
</dbReference>
<dbReference type="EMBL" id="JAEHOE010000022">
    <property type="protein sequence ID" value="KAG2495825.1"/>
    <property type="molecule type" value="Genomic_DNA"/>
</dbReference>
<proteinExistence type="predicted"/>
<dbReference type="AlphaFoldDB" id="A0A835Y4A4"/>
<reference evidence="2" key="1">
    <citation type="journal article" date="2020" name="bioRxiv">
        <title>Comparative genomics of Chlamydomonas.</title>
        <authorList>
            <person name="Craig R.J."/>
            <person name="Hasan A.R."/>
            <person name="Ness R.W."/>
            <person name="Keightley P.D."/>
        </authorList>
    </citation>
    <scope>NUCLEOTIDE SEQUENCE</scope>
    <source>
        <strain evidence="2">CCAP 11/70</strain>
    </source>
</reference>
<sequence length="620" mass="62132">MAIDDRAASLQRYQTGQEPIFLAQHPSVQLGRMAEERARAAAAAAAECARRRLYGGDEDRTDGTSTDADVTCEGCSEPGSTCSEDGGAAAAAAGAWSRASSLRVSASATASMSPARPASSSRGPGRTDSKSGLLSAAAAALHPVDWWRPYLPSWDISRSRVWAMAEAAVAQHLTARPEHLPAHTGRPTAPAAIVAISKAATKAALDNATAAAATAAAITVAGAIAGGGGTAPDAAQVQPAASTPHVALVRTLADFPTGVVMQAPSTPGSRGSSRAAGAGPGSHGGTAASTPFGYAFPGGLLESEGSVAGAPGLPATPLAGFAPSPRNARPGVLWAPLPAKDNSSTPTPLAGCRSAAYATPDTGCKAVPPTPAGMGPRALSLVPFRSFRVLDAASLQPSGANVTGSAAATGGTDGIIVAGRITVATAAYASPKQSLPSNVNGSGDARGALGRVSSSFARRSAAGASEADGPLLNTEGSLAGVIAHTLTDLLLGPHASACTRHHTQKRVRAVLAGASVAWVAVNVFTVAQALGGVDFSHDLPNSTKAILDLLFNWPNFGEVARELAEIGMAVSLGMAQGPAHDSLDETCEAEELWREGLDQGEEARAAAAADVTMESDGPCR</sequence>
<protein>
    <submittedName>
        <fullName evidence="2">Uncharacterized protein</fullName>
    </submittedName>
</protein>
<gene>
    <name evidence="2" type="ORF">HYH03_006064</name>
</gene>
<evidence type="ECO:0000313" key="3">
    <source>
        <dbReference type="Proteomes" id="UP000612055"/>
    </source>
</evidence>
<comment type="caution">
    <text evidence="2">The sequence shown here is derived from an EMBL/GenBank/DDBJ whole genome shotgun (WGS) entry which is preliminary data.</text>
</comment>
<feature type="region of interest" description="Disordered" evidence="1">
    <location>
        <begin position="108"/>
        <end position="131"/>
    </location>
</feature>